<name>A0A1G2MTF3_9BACT</name>
<comment type="caution">
    <text evidence="1">The sequence shown here is derived from an EMBL/GenBank/DDBJ whole genome shotgun (WGS) entry which is preliminary data.</text>
</comment>
<evidence type="ECO:0000313" key="2">
    <source>
        <dbReference type="Proteomes" id="UP000177565"/>
    </source>
</evidence>
<dbReference type="STRING" id="1802312.A3C06_03840"/>
<sequence length="117" mass="13873">MKNLKLKSDKYRKHREGYLRFLNVYYDHCEHEVLVYQKDGPGELKRLYFDRISFPENLTLLQHLPIKKVPNLICLKCKSVLGIAYIYPKEKRVEFRLFAGAIRKNTTKIQNSSLNGK</sequence>
<proteinExistence type="predicted"/>
<gene>
    <name evidence="1" type="ORF">A3C06_03840</name>
</gene>
<dbReference type="AlphaFoldDB" id="A0A1G2MTF3"/>
<reference evidence="1 2" key="1">
    <citation type="journal article" date="2016" name="Nat. Commun.">
        <title>Thousands of microbial genomes shed light on interconnected biogeochemical processes in an aquifer system.</title>
        <authorList>
            <person name="Anantharaman K."/>
            <person name="Brown C.T."/>
            <person name="Hug L.A."/>
            <person name="Sharon I."/>
            <person name="Castelle C.J."/>
            <person name="Probst A.J."/>
            <person name="Thomas B.C."/>
            <person name="Singh A."/>
            <person name="Wilkins M.J."/>
            <person name="Karaoz U."/>
            <person name="Brodie E.L."/>
            <person name="Williams K.H."/>
            <person name="Hubbard S.S."/>
            <person name="Banfield J.F."/>
        </authorList>
    </citation>
    <scope>NUCLEOTIDE SEQUENCE [LARGE SCALE GENOMIC DNA]</scope>
</reference>
<accession>A0A1G2MTF3</accession>
<evidence type="ECO:0000313" key="1">
    <source>
        <dbReference type="EMBL" id="OHA27180.1"/>
    </source>
</evidence>
<protein>
    <submittedName>
        <fullName evidence="1">Uncharacterized protein</fullName>
    </submittedName>
</protein>
<dbReference type="EMBL" id="MHRQ01000011">
    <property type="protein sequence ID" value="OHA27180.1"/>
    <property type="molecule type" value="Genomic_DNA"/>
</dbReference>
<organism evidence="1 2">
    <name type="scientific">Candidatus Taylorbacteria bacterium RIFCSPHIGHO2_02_FULL_46_13</name>
    <dbReference type="NCBI Taxonomy" id="1802312"/>
    <lineage>
        <taxon>Bacteria</taxon>
        <taxon>Candidatus Tayloriibacteriota</taxon>
    </lineage>
</organism>
<dbReference type="Proteomes" id="UP000177565">
    <property type="component" value="Unassembled WGS sequence"/>
</dbReference>